<protein>
    <submittedName>
        <fullName evidence="2">Collagen-like protein</fullName>
    </submittedName>
</protein>
<feature type="region of interest" description="Disordered" evidence="1">
    <location>
        <begin position="107"/>
        <end position="162"/>
    </location>
</feature>
<dbReference type="Proteomes" id="UP000318590">
    <property type="component" value="Unassembled WGS sequence"/>
</dbReference>
<comment type="caution">
    <text evidence="2">The sequence shown here is derived from an EMBL/GenBank/DDBJ whole genome shotgun (WGS) entry which is preliminary data.</text>
</comment>
<evidence type="ECO:0000313" key="2">
    <source>
        <dbReference type="EMBL" id="TRD14317.1"/>
    </source>
</evidence>
<dbReference type="PANTHER" id="PTHR24637">
    <property type="entry name" value="COLLAGEN"/>
    <property type="match status" value="1"/>
</dbReference>
<proteinExistence type="predicted"/>
<evidence type="ECO:0000256" key="1">
    <source>
        <dbReference type="SAM" id="MobiDB-lite"/>
    </source>
</evidence>
<evidence type="ECO:0000313" key="3">
    <source>
        <dbReference type="Proteomes" id="UP000318590"/>
    </source>
</evidence>
<dbReference type="EMBL" id="VFSV01000080">
    <property type="protein sequence ID" value="TRD14317.1"/>
    <property type="molecule type" value="Genomic_DNA"/>
</dbReference>
<dbReference type="RefSeq" id="WP_142836289.1">
    <property type="nucleotide sequence ID" value="NZ_VFSV01000080.1"/>
</dbReference>
<feature type="compositionally biased region" description="Low complexity" evidence="1">
    <location>
        <begin position="109"/>
        <end position="142"/>
    </location>
</feature>
<dbReference type="InterPro" id="IPR008160">
    <property type="entry name" value="Collagen"/>
</dbReference>
<accession>A0A547PJL2</accession>
<sequence length="270" mass="26661">MPDLALTDGQSLAAALVAQIDAHLGSGTWRNGVIGHAWSPETGKITLTFGDGTSLVTGDIRGPEGPRARDIVYRLHDGQVFWAYAGEADETRLYSLADITGPIGPAGPAGPAGANGADGAIGPQGPAGADGAPGPQGAVGPAGPVGPQGPEGPEGPQGVPGVSEDQIELSTLRVISADGPILATDRGQILEVDAATPVVVTLPDDATLPMSVGASVTIVQIGAGDVTVTAAPGVTLNGIAGGAVATLGRWQGLWGYKRGPNAWVVAGALS</sequence>
<dbReference type="PANTHER" id="PTHR24637:SF428">
    <property type="entry name" value="SCAVENGER RECEPTOR CLASS A MEMBER 3"/>
    <property type="match status" value="1"/>
</dbReference>
<name>A0A547PJL2_9RHOB</name>
<organism evidence="2 3">
    <name type="scientific">Palleronia caenipelagi</name>
    <dbReference type="NCBI Taxonomy" id="2489174"/>
    <lineage>
        <taxon>Bacteria</taxon>
        <taxon>Pseudomonadati</taxon>
        <taxon>Pseudomonadota</taxon>
        <taxon>Alphaproteobacteria</taxon>
        <taxon>Rhodobacterales</taxon>
        <taxon>Roseobacteraceae</taxon>
        <taxon>Palleronia</taxon>
    </lineage>
</organism>
<dbReference type="AlphaFoldDB" id="A0A547PJL2"/>
<gene>
    <name evidence="2" type="ORF">FEV53_19215</name>
</gene>
<keyword evidence="3" id="KW-1185">Reference proteome</keyword>
<dbReference type="Pfam" id="PF01391">
    <property type="entry name" value="Collagen"/>
    <property type="match status" value="1"/>
</dbReference>
<keyword evidence="2" id="KW-0176">Collagen</keyword>
<reference evidence="2 3" key="1">
    <citation type="submission" date="2019-06" db="EMBL/GenBank/DDBJ databases">
        <title>Paenimaribius caenipelagi gen. nov., sp. nov., isolated from a tidal flat.</title>
        <authorList>
            <person name="Yoon J.-H."/>
        </authorList>
    </citation>
    <scope>NUCLEOTIDE SEQUENCE [LARGE SCALE GENOMIC DNA]</scope>
    <source>
        <strain evidence="2 3">JBTF-M29</strain>
    </source>
</reference>